<proteinExistence type="predicted"/>
<dbReference type="EMBL" id="JBAFSM010000004">
    <property type="protein sequence ID" value="MEG3436163.1"/>
    <property type="molecule type" value="Genomic_DNA"/>
</dbReference>
<dbReference type="RefSeq" id="WP_332863618.1">
    <property type="nucleotide sequence ID" value="NZ_JBAFSM010000004.1"/>
</dbReference>
<keyword evidence="1" id="KW-0175">Coiled coil</keyword>
<protein>
    <submittedName>
        <fullName evidence="4">Uncharacterized protein</fullName>
    </submittedName>
</protein>
<keyword evidence="5" id="KW-1185">Reference proteome</keyword>
<evidence type="ECO:0000313" key="5">
    <source>
        <dbReference type="Proteomes" id="UP001328733"/>
    </source>
</evidence>
<feature type="compositionally biased region" description="Polar residues" evidence="2">
    <location>
        <begin position="265"/>
        <end position="274"/>
    </location>
</feature>
<feature type="transmembrane region" description="Helical" evidence="3">
    <location>
        <begin position="120"/>
        <end position="144"/>
    </location>
</feature>
<keyword evidence="3" id="KW-1133">Transmembrane helix</keyword>
<keyword evidence="3" id="KW-0472">Membrane</keyword>
<dbReference type="AlphaFoldDB" id="A0AAW9QS78"/>
<feature type="transmembrane region" description="Helical" evidence="3">
    <location>
        <begin position="156"/>
        <end position="178"/>
    </location>
</feature>
<feature type="transmembrane region" description="Helical" evidence="3">
    <location>
        <begin position="30"/>
        <end position="55"/>
    </location>
</feature>
<feature type="region of interest" description="Disordered" evidence="2">
    <location>
        <begin position="255"/>
        <end position="274"/>
    </location>
</feature>
<evidence type="ECO:0000256" key="1">
    <source>
        <dbReference type="SAM" id="Coils"/>
    </source>
</evidence>
<name>A0AAW9QS78_9CHRO</name>
<evidence type="ECO:0000256" key="2">
    <source>
        <dbReference type="SAM" id="MobiDB-lite"/>
    </source>
</evidence>
<keyword evidence="3" id="KW-0812">Transmembrane</keyword>
<organism evidence="4 5">
    <name type="scientific">Pannus brasiliensis CCIBt3594</name>
    <dbReference type="NCBI Taxonomy" id="1427578"/>
    <lineage>
        <taxon>Bacteria</taxon>
        <taxon>Bacillati</taxon>
        <taxon>Cyanobacteriota</taxon>
        <taxon>Cyanophyceae</taxon>
        <taxon>Oscillatoriophycideae</taxon>
        <taxon>Chroococcales</taxon>
        <taxon>Microcystaceae</taxon>
        <taxon>Pannus</taxon>
    </lineage>
</organism>
<comment type="caution">
    <text evidence="4">The sequence shown here is derived from an EMBL/GenBank/DDBJ whole genome shotgun (WGS) entry which is preliminary data.</text>
</comment>
<sequence length="274" mass="30535">MSPEKPDPETPENPLPSFKSFLSGQNTPAMIAHAIVSGCLVGATIILAAGLYYLGAKPIGDRWSKPAERSLEENTNNLESNLNSYLKKYSNIEIEKHRIKEQLSYILTKQEQNKTIAVDYYNWLFVVLPLTSSAAIVSGISLFYISKEGWKEANSYMINVFITSSTIALLNGSMSVVFKMQENATRHTEAFVTYENLYQQILTRLATLSPPSESQKLTIAQQLQTLITDNNNLLSTYNKLLINFDSSKIQLPNFLLPNSPPNEGASESQSQEGQ</sequence>
<dbReference type="Proteomes" id="UP001328733">
    <property type="component" value="Unassembled WGS sequence"/>
</dbReference>
<evidence type="ECO:0000256" key="3">
    <source>
        <dbReference type="SAM" id="Phobius"/>
    </source>
</evidence>
<feature type="coiled-coil region" evidence="1">
    <location>
        <begin position="68"/>
        <end position="102"/>
    </location>
</feature>
<reference evidence="4 5" key="1">
    <citation type="submission" date="2024-01" db="EMBL/GenBank/DDBJ databases">
        <title>Genomic insights into the taxonomy and metabolism of the cyanobacterium Pannus brasiliensis CCIBt3594.</title>
        <authorList>
            <person name="Machado M."/>
            <person name="Botero N.B."/>
            <person name="Andreote A.P.D."/>
            <person name="Feitosa A.M.T."/>
            <person name="Popin R."/>
            <person name="Sivonen K."/>
            <person name="Fiore M.F."/>
        </authorList>
    </citation>
    <scope>NUCLEOTIDE SEQUENCE [LARGE SCALE GENOMIC DNA]</scope>
    <source>
        <strain evidence="4 5">CCIBt3594</strain>
    </source>
</reference>
<accession>A0AAW9QS78</accession>
<evidence type="ECO:0000313" key="4">
    <source>
        <dbReference type="EMBL" id="MEG3436163.1"/>
    </source>
</evidence>
<gene>
    <name evidence="4" type="ORF">V0288_03445</name>
</gene>